<accession>A0ABU1U7L8</accession>
<proteinExistence type="predicted"/>
<evidence type="ECO:0000256" key="1">
    <source>
        <dbReference type="SAM" id="MobiDB-lite"/>
    </source>
</evidence>
<evidence type="ECO:0000313" key="3">
    <source>
        <dbReference type="EMBL" id="MDR7081184.1"/>
    </source>
</evidence>
<comment type="caution">
    <text evidence="3">The sequence shown here is derived from an EMBL/GenBank/DDBJ whole genome shotgun (WGS) entry which is preliminary data.</text>
</comment>
<gene>
    <name evidence="3" type="ORF">J2X01_000461</name>
</gene>
<keyword evidence="2" id="KW-0812">Transmembrane</keyword>
<reference evidence="3 4" key="1">
    <citation type="submission" date="2023-07" db="EMBL/GenBank/DDBJ databases">
        <title>Sorghum-associated microbial communities from plants grown in Nebraska, USA.</title>
        <authorList>
            <person name="Schachtman D."/>
        </authorList>
    </citation>
    <scope>NUCLEOTIDE SEQUENCE [LARGE SCALE GENOMIC DNA]</scope>
    <source>
        <strain evidence="3 4">BE167</strain>
    </source>
</reference>
<name>A0ABU1U7L8_9MICC</name>
<dbReference type="Proteomes" id="UP001252243">
    <property type="component" value="Unassembled WGS sequence"/>
</dbReference>
<protein>
    <submittedName>
        <fullName evidence="3">YccA/Bax inhibitor family protein</fullName>
    </submittedName>
</protein>
<evidence type="ECO:0000256" key="2">
    <source>
        <dbReference type="SAM" id="Phobius"/>
    </source>
</evidence>
<keyword evidence="2" id="KW-0472">Membrane</keyword>
<organism evidence="3 4">
    <name type="scientific">Arthrobacter ginsengisoli</name>
    <dbReference type="NCBI Taxonomy" id="1356565"/>
    <lineage>
        <taxon>Bacteria</taxon>
        <taxon>Bacillati</taxon>
        <taxon>Actinomycetota</taxon>
        <taxon>Actinomycetes</taxon>
        <taxon>Micrococcales</taxon>
        <taxon>Micrococcaceae</taxon>
        <taxon>Arthrobacter</taxon>
    </lineage>
</organism>
<feature type="transmembrane region" description="Helical" evidence="2">
    <location>
        <begin position="85"/>
        <end position="111"/>
    </location>
</feature>
<feature type="transmembrane region" description="Helical" evidence="2">
    <location>
        <begin position="55"/>
        <end position="78"/>
    </location>
</feature>
<dbReference type="RefSeq" id="WP_310050246.1">
    <property type="nucleotide sequence ID" value="NZ_JAVDVQ010000002.1"/>
</dbReference>
<feature type="region of interest" description="Disordered" evidence="1">
    <location>
        <begin position="1"/>
        <end position="21"/>
    </location>
</feature>
<evidence type="ECO:0000313" key="4">
    <source>
        <dbReference type="Proteomes" id="UP001252243"/>
    </source>
</evidence>
<dbReference type="EMBL" id="JAVDVQ010000002">
    <property type="protein sequence ID" value="MDR7081184.1"/>
    <property type="molecule type" value="Genomic_DNA"/>
</dbReference>
<keyword evidence="4" id="KW-1185">Reference proteome</keyword>
<keyword evidence="2" id="KW-1133">Transmembrane helix</keyword>
<feature type="transmembrane region" description="Helical" evidence="2">
    <location>
        <begin position="33"/>
        <end position="49"/>
    </location>
</feature>
<feature type="compositionally biased region" description="Polar residues" evidence="1">
    <location>
        <begin position="1"/>
        <end position="18"/>
    </location>
</feature>
<sequence>MNPPNDSGSPGSQPQGQHPLSDAAKASQAKTHILFRSFVVAVLGSFFVYQLDIGYLWLSALLTVTGIVLGIMVLVRYAKLKESKFVLFGTISGLVVLAVQVLLLVTSALFFNQVRDYQQCSRQALTQQAASMCQTQLEKSLPRFR</sequence>